<evidence type="ECO:0000256" key="3">
    <source>
        <dbReference type="ARBA" id="ARBA00023002"/>
    </source>
</evidence>
<dbReference type="InterPro" id="IPR006058">
    <property type="entry name" value="2Fe2S_fd_BS"/>
</dbReference>
<evidence type="ECO:0000256" key="2">
    <source>
        <dbReference type="ARBA" id="ARBA00022723"/>
    </source>
</evidence>
<feature type="domain" description="2Fe-2S ferredoxin-type" evidence="6">
    <location>
        <begin position="1"/>
        <end position="75"/>
    </location>
</feature>
<evidence type="ECO:0000259" key="6">
    <source>
        <dbReference type="PROSITE" id="PS51085"/>
    </source>
</evidence>
<accession>A0A6J4RMF5</accession>
<dbReference type="PANTHER" id="PTHR44379:SF8">
    <property type="entry name" value="XANTHINE DEHYDROGENASE IRON-SULFUR-BINDING SUBUNIT XDHC-RELATED"/>
    <property type="match status" value="1"/>
</dbReference>
<keyword evidence="1" id="KW-0001">2Fe-2S</keyword>
<gene>
    <name evidence="7" type="ORF">AVDCRST_MAG13-503</name>
</gene>
<protein>
    <submittedName>
        <fullName evidence="7">Isoquinoline 1-oxidoreductase alpha subunit</fullName>
        <ecNumber evidence="7">1.3.99.16</ecNumber>
    </submittedName>
</protein>
<dbReference type="PANTHER" id="PTHR44379">
    <property type="entry name" value="OXIDOREDUCTASE WITH IRON-SULFUR SUBUNIT"/>
    <property type="match status" value="1"/>
</dbReference>
<dbReference type="PROSITE" id="PS00197">
    <property type="entry name" value="2FE2S_FER_1"/>
    <property type="match status" value="1"/>
</dbReference>
<dbReference type="EC" id="1.3.99.16" evidence="7"/>
<reference evidence="7" key="1">
    <citation type="submission" date="2020-02" db="EMBL/GenBank/DDBJ databases">
        <authorList>
            <person name="Meier V. D."/>
        </authorList>
    </citation>
    <scope>NUCLEOTIDE SEQUENCE</scope>
    <source>
        <strain evidence="7">AVDCRST_MAG13</strain>
    </source>
</reference>
<dbReference type="PROSITE" id="PS51085">
    <property type="entry name" value="2FE2S_FER_2"/>
    <property type="match status" value="1"/>
</dbReference>
<dbReference type="InterPro" id="IPR036884">
    <property type="entry name" value="2Fe-2S-bd_dom_sf"/>
</dbReference>
<keyword evidence="2" id="KW-0479">Metal-binding</keyword>
<keyword evidence="5" id="KW-0411">Iron-sulfur</keyword>
<sequence length="176" mass="18153">MELHVNGTTHDVLSPPLTTLLDVLREELRITSPKAGCLQGGCGACTVLVDGEPRRSCLTPLAAVEGAHVSTVEGLGTPDSLSPVQAAFHEHYAAQCGFCTSGFVMATHALVERGGDPSREEVVEALSGHLCRCTGYVKIIAAATAAVRGDVDTDAAEADMGPHDPGEVQLIPGSPA</sequence>
<dbReference type="Gene3D" id="3.10.20.30">
    <property type="match status" value="1"/>
</dbReference>
<dbReference type="SUPFAM" id="SSF54292">
    <property type="entry name" value="2Fe-2S ferredoxin-like"/>
    <property type="match status" value="1"/>
</dbReference>
<evidence type="ECO:0000256" key="1">
    <source>
        <dbReference type="ARBA" id="ARBA00022714"/>
    </source>
</evidence>
<evidence type="ECO:0000256" key="4">
    <source>
        <dbReference type="ARBA" id="ARBA00023004"/>
    </source>
</evidence>
<dbReference type="SUPFAM" id="SSF47741">
    <property type="entry name" value="CO dehydrogenase ISP C-domain like"/>
    <property type="match status" value="1"/>
</dbReference>
<dbReference type="InterPro" id="IPR012675">
    <property type="entry name" value="Beta-grasp_dom_sf"/>
</dbReference>
<dbReference type="InterPro" id="IPR001041">
    <property type="entry name" value="2Fe-2S_ferredoxin-type"/>
</dbReference>
<dbReference type="GO" id="GO:0047121">
    <property type="term" value="F:isoquinoline 1-oxidoreductase activity"/>
    <property type="evidence" value="ECO:0007669"/>
    <property type="project" value="UniProtKB-EC"/>
</dbReference>
<dbReference type="CDD" id="cd00207">
    <property type="entry name" value="fer2"/>
    <property type="match status" value="1"/>
</dbReference>
<keyword evidence="4" id="KW-0408">Iron</keyword>
<name>A0A6J4RMF5_9ACTN</name>
<evidence type="ECO:0000256" key="5">
    <source>
        <dbReference type="ARBA" id="ARBA00023014"/>
    </source>
</evidence>
<dbReference type="Gene3D" id="1.10.150.120">
    <property type="entry name" value="[2Fe-2S]-binding domain"/>
    <property type="match status" value="1"/>
</dbReference>
<dbReference type="AlphaFoldDB" id="A0A6J4RMF5"/>
<dbReference type="GO" id="GO:0046872">
    <property type="term" value="F:metal ion binding"/>
    <property type="evidence" value="ECO:0007669"/>
    <property type="project" value="UniProtKB-KW"/>
</dbReference>
<dbReference type="InterPro" id="IPR002888">
    <property type="entry name" value="2Fe-2S-bd"/>
</dbReference>
<dbReference type="EMBL" id="CADCVO010000075">
    <property type="protein sequence ID" value="CAA9471479.1"/>
    <property type="molecule type" value="Genomic_DNA"/>
</dbReference>
<dbReference type="Pfam" id="PF00111">
    <property type="entry name" value="Fer2"/>
    <property type="match status" value="1"/>
</dbReference>
<dbReference type="InterPro" id="IPR036010">
    <property type="entry name" value="2Fe-2S_ferredoxin-like_sf"/>
</dbReference>
<proteinExistence type="predicted"/>
<keyword evidence="3 7" id="KW-0560">Oxidoreductase</keyword>
<organism evidence="7">
    <name type="scientific">uncultured Solirubrobacteraceae bacterium</name>
    <dbReference type="NCBI Taxonomy" id="1162706"/>
    <lineage>
        <taxon>Bacteria</taxon>
        <taxon>Bacillati</taxon>
        <taxon>Actinomycetota</taxon>
        <taxon>Thermoleophilia</taxon>
        <taxon>Solirubrobacterales</taxon>
        <taxon>Solirubrobacteraceae</taxon>
        <taxon>environmental samples</taxon>
    </lineage>
</organism>
<dbReference type="Pfam" id="PF01799">
    <property type="entry name" value="Fer2_2"/>
    <property type="match status" value="1"/>
</dbReference>
<dbReference type="GO" id="GO:0051537">
    <property type="term" value="F:2 iron, 2 sulfur cluster binding"/>
    <property type="evidence" value="ECO:0007669"/>
    <property type="project" value="UniProtKB-KW"/>
</dbReference>
<evidence type="ECO:0000313" key="7">
    <source>
        <dbReference type="EMBL" id="CAA9471479.1"/>
    </source>
</evidence>
<dbReference type="InterPro" id="IPR051452">
    <property type="entry name" value="Diverse_Oxidoreductases"/>
</dbReference>